<dbReference type="Proteomes" id="UP000287917">
    <property type="component" value="Unassembled WGS sequence"/>
</dbReference>
<dbReference type="SUPFAM" id="SSF51338">
    <property type="entry name" value="Composite domain of metallo-dependent hydrolases"/>
    <property type="match status" value="1"/>
</dbReference>
<evidence type="ECO:0000313" key="1">
    <source>
        <dbReference type="EMBL" id="RTZ85021.1"/>
    </source>
</evidence>
<proteinExistence type="predicted"/>
<dbReference type="EMBL" id="QNZK01000187">
    <property type="protein sequence ID" value="RTZ85021.1"/>
    <property type="molecule type" value="Genomic_DNA"/>
</dbReference>
<accession>A0A432GND1</accession>
<sequence length="52" mass="5397">MTTLYSGGLVFDGKGNLKENQGVLVDDQKISKVAPCGEFEGFSGDKVDTSGG</sequence>
<reference evidence="1 2" key="1">
    <citation type="submission" date="2018-06" db="EMBL/GenBank/DDBJ databases">
        <title>Combined omics and stable isotope probing to characterize newly discovered Mariana Back-Arc vent microbial communities.</title>
        <authorList>
            <person name="Trembath-Reichert E."/>
            <person name="Huber J.A."/>
        </authorList>
    </citation>
    <scope>NUCLEOTIDE SEQUENCE [LARGE SCALE GENOMIC DNA]</scope>
    <source>
        <strain evidence="1">MAG 58</strain>
    </source>
</reference>
<dbReference type="AlphaFoldDB" id="A0A432GND1"/>
<feature type="non-terminal residue" evidence="1">
    <location>
        <position position="52"/>
    </location>
</feature>
<organism evidence="1 2">
    <name type="scientific">SAR324 cluster bacterium</name>
    <dbReference type="NCBI Taxonomy" id="2024889"/>
    <lineage>
        <taxon>Bacteria</taxon>
        <taxon>Deltaproteobacteria</taxon>
        <taxon>SAR324 cluster</taxon>
    </lineage>
</organism>
<gene>
    <name evidence="1" type="ORF">DSY96_05410</name>
</gene>
<comment type="caution">
    <text evidence="1">The sequence shown here is derived from an EMBL/GenBank/DDBJ whole genome shotgun (WGS) entry which is preliminary data.</text>
</comment>
<evidence type="ECO:0000313" key="2">
    <source>
        <dbReference type="Proteomes" id="UP000287917"/>
    </source>
</evidence>
<dbReference type="GO" id="GO:0016810">
    <property type="term" value="F:hydrolase activity, acting on carbon-nitrogen (but not peptide) bonds"/>
    <property type="evidence" value="ECO:0007669"/>
    <property type="project" value="InterPro"/>
</dbReference>
<name>A0A432GND1_9DELT</name>
<protein>
    <submittedName>
        <fullName evidence="1">Amidohydrolase family protein</fullName>
    </submittedName>
</protein>
<keyword evidence="1" id="KW-0378">Hydrolase</keyword>
<dbReference type="InterPro" id="IPR011059">
    <property type="entry name" value="Metal-dep_hydrolase_composite"/>
</dbReference>